<dbReference type="EMBL" id="JABBGM010000002">
    <property type="protein sequence ID" value="NML93427.1"/>
    <property type="molecule type" value="Genomic_DNA"/>
</dbReference>
<dbReference type="PANTHER" id="PTHR43240:SF10">
    <property type="entry name" value="BLL4964 PROTEIN"/>
    <property type="match status" value="1"/>
</dbReference>
<dbReference type="CDD" id="cd03443">
    <property type="entry name" value="PaaI_thioesterase"/>
    <property type="match status" value="1"/>
</dbReference>
<comment type="caution">
    <text evidence="2">The sequence shown here is derived from an EMBL/GenBank/DDBJ whole genome shotgun (WGS) entry which is preliminary data.</text>
</comment>
<sequence>MAAPVPVMEMDALQQLLLGAFPVEVHGRLGRVVDLVPGRVRMRLDPGPESLRPGNLVSGPTQMGLVDVAAYAVVLAHIGPQPMAVTSSLTINFLRGATLAPVFADAALLKLGRRLATIDVRLWQHDAHTLVAQATAIYALPA</sequence>
<dbReference type="RefSeq" id="WP_169492653.1">
    <property type="nucleotide sequence ID" value="NZ_JABBGM010000002.1"/>
</dbReference>
<dbReference type="Pfam" id="PF03061">
    <property type="entry name" value="4HBT"/>
    <property type="match status" value="1"/>
</dbReference>
<dbReference type="GO" id="GO:0005829">
    <property type="term" value="C:cytosol"/>
    <property type="evidence" value="ECO:0007669"/>
    <property type="project" value="TreeGrafter"/>
</dbReference>
<evidence type="ECO:0000313" key="3">
    <source>
        <dbReference type="Proteomes" id="UP000583556"/>
    </source>
</evidence>
<dbReference type="InterPro" id="IPR006683">
    <property type="entry name" value="Thioestr_dom"/>
</dbReference>
<name>A0A7Y0GAA4_9SPHN</name>
<dbReference type="AlphaFoldDB" id="A0A7Y0GAA4"/>
<dbReference type="GO" id="GO:0061522">
    <property type="term" value="F:1,4-dihydroxy-2-naphthoyl-CoA thioesterase activity"/>
    <property type="evidence" value="ECO:0007669"/>
    <property type="project" value="TreeGrafter"/>
</dbReference>
<keyword evidence="3" id="KW-1185">Reference proteome</keyword>
<feature type="domain" description="Thioesterase" evidence="1">
    <location>
        <begin position="55"/>
        <end position="127"/>
    </location>
</feature>
<accession>A0A7Y0GAA4</accession>
<dbReference type="Proteomes" id="UP000583556">
    <property type="component" value="Unassembled WGS sequence"/>
</dbReference>
<gene>
    <name evidence="2" type="ORF">HHL27_07050</name>
</gene>
<organism evidence="2 3">
    <name type="scientific">Novosphingobium olei</name>
    <dbReference type="NCBI Taxonomy" id="2728851"/>
    <lineage>
        <taxon>Bacteria</taxon>
        <taxon>Pseudomonadati</taxon>
        <taxon>Pseudomonadota</taxon>
        <taxon>Alphaproteobacteria</taxon>
        <taxon>Sphingomonadales</taxon>
        <taxon>Sphingomonadaceae</taxon>
        <taxon>Novosphingobium</taxon>
    </lineage>
</organism>
<proteinExistence type="predicted"/>
<dbReference type="InterPro" id="IPR029069">
    <property type="entry name" value="HotDog_dom_sf"/>
</dbReference>
<dbReference type="Gene3D" id="3.10.129.10">
    <property type="entry name" value="Hotdog Thioesterase"/>
    <property type="match status" value="1"/>
</dbReference>
<protein>
    <submittedName>
        <fullName evidence="2">PaaI family thioesterase</fullName>
    </submittedName>
</protein>
<dbReference type="PANTHER" id="PTHR43240">
    <property type="entry name" value="1,4-DIHYDROXY-2-NAPHTHOYL-COA THIOESTERASE 1"/>
    <property type="match status" value="1"/>
</dbReference>
<evidence type="ECO:0000313" key="2">
    <source>
        <dbReference type="EMBL" id="NML93427.1"/>
    </source>
</evidence>
<dbReference type="SUPFAM" id="SSF54637">
    <property type="entry name" value="Thioesterase/thiol ester dehydrase-isomerase"/>
    <property type="match status" value="1"/>
</dbReference>
<evidence type="ECO:0000259" key="1">
    <source>
        <dbReference type="Pfam" id="PF03061"/>
    </source>
</evidence>
<reference evidence="2 3" key="1">
    <citation type="submission" date="2020-04" db="EMBL/GenBank/DDBJ databases">
        <title>Novosphingobium sp. TW-4 isolated from soil.</title>
        <authorList>
            <person name="Dahal R.H."/>
            <person name="Chaudhary D.K."/>
        </authorList>
    </citation>
    <scope>NUCLEOTIDE SEQUENCE [LARGE SCALE GENOMIC DNA]</scope>
    <source>
        <strain evidence="2 3">TW-4</strain>
    </source>
</reference>